<feature type="compositionally biased region" description="Basic and acidic residues" evidence="5">
    <location>
        <begin position="441"/>
        <end position="459"/>
    </location>
</feature>
<proteinExistence type="predicted"/>
<dbReference type="GO" id="GO:0004497">
    <property type="term" value="F:monooxygenase activity"/>
    <property type="evidence" value="ECO:0007669"/>
    <property type="project" value="UniProtKB-KW"/>
</dbReference>
<evidence type="ECO:0000256" key="1">
    <source>
        <dbReference type="ARBA" id="ARBA00004370"/>
    </source>
</evidence>
<dbReference type="Proteomes" id="UP001054902">
    <property type="component" value="Unassembled WGS sequence"/>
</dbReference>
<evidence type="ECO:0000259" key="7">
    <source>
        <dbReference type="Pfam" id="PF04116"/>
    </source>
</evidence>
<keyword evidence="2 6" id="KW-0812">Transmembrane</keyword>
<feature type="transmembrane region" description="Helical" evidence="6">
    <location>
        <begin position="53"/>
        <end position="79"/>
    </location>
</feature>
<feature type="region of interest" description="Disordered" evidence="5">
    <location>
        <begin position="1"/>
        <end position="22"/>
    </location>
</feature>
<feature type="compositionally biased region" description="Basic and acidic residues" evidence="5">
    <location>
        <begin position="7"/>
        <end position="16"/>
    </location>
</feature>
<accession>A0AAD3CGJ4</accession>
<comment type="caution">
    <text evidence="8">The sequence shown here is derived from an EMBL/GenBank/DDBJ whole genome shotgun (WGS) entry which is preliminary data.</text>
</comment>
<comment type="subcellular location">
    <subcellularLocation>
        <location evidence="1">Membrane</location>
    </subcellularLocation>
</comment>
<evidence type="ECO:0000256" key="6">
    <source>
        <dbReference type="SAM" id="Phobius"/>
    </source>
</evidence>
<evidence type="ECO:0000256" key="4">
    <source>
        <dbReference type="ARBA" id="ARBA00023136"/>
    </source>
</evidence>
<keyword evidence="9" id="KW-1185">Reference proteome</keyword>
<keyword evidence="8" id="KW-0503">Monooxygenase</keyword>
<dbReference type="GO" id="GO:0008610">
    <property type="term" value="P:lipid biosynthetic process"/>
    <property type="evidence" value="ECO:0007669"/>
    <property type="project" value="InterPro"/>
</dbReference>
<evidence type="ECO:0000256" key="3">
    <source>
        <dbReference type="ARBA" id="ARBA00022989"/>
    </source>
</evidence>
<evidence type="ECO:0000256" key="5">
    <source>
        <dbReference type="SAM" id="MobiDB-lite"/>
    </source>
</evidence>
<dbReference type="PANTHER" id="PTHR11863">
    <property type="entry name" value="STEROL DESATURASE"/>
    <property type="match status" value="1"/>
</dbReference>
<dbReference type="AlphaFoldDB" id="A0AAD3CGJ4"/>
<keyword evidence="8" id="KW-0560">Oxidoreductase</keyword>
<keyword evidence="4 6" id="KW-0472">Membrane</keyword>
<dbReference type="EMBL" id="BLLK01000019">
    <property type="protein sequence ID" value="GFH44406.1"/>
    <property type="molecule type" value="Genomic_DNA"/>
</dbReference>
<protein>
    <submittedName>
        <fullName evidence="8">Methylsterol monooxygenase 1-3</fullName>
    </submittedName>
</protein>
<feature type="domain" description="Fatty acid hydroxylase" evidence="7">
    <location>
        <begin position="199"/>
        <end position="335"/>
    </location>
</feature>
<dbReference type="Pfam" id="PF04116">
    <property type="entry name" value="FA_hydroxylase"/>
    <property type="match status" value="1"/>
</dbReference>
<reference evidence="8 9" key="1">
    <citation type="journal article" date="2021" name="Sci. Rep.">
        <title>The genome of the diatom Chaetoceros tenuissimus carries an ancient integrated fragment of an extant virus.</title>
        <authorList>
            <person name="Hongo Y."/>
            <person name="Kimura K."/>
            <person name="Takaki Y."/>
            <person name="Yoshida Y."/>
            <person name="Baba S."/>
            <person name="Kobayashi G."/>
            <person name="Nagasaki K."/>
            <person name="Hano T."/>
            <person name="Tomaru Y."/>
        </authorList>
    </citation>
    <scope>NUCLEOTIDE SEQUENCE [LARGE SCALE GENOMIC DNA]</scope>
    <source>
        <strain evidence="8 9">NIES-3715</strain>
    </source>
</reference>
<evidence type="ECO:0000313" key="8">
    <source>
        <dbReference type="EMBL" id="GFH44406.1"/>
    </source>
</evidence>
<dbReference type="GO" id="GO:0005506">
    <property type="term" value="F:iron ion binding"/>
    <property type="evidence" value="ECO:0007669"/>
    <property type="project" value="InterPro"/>
</dbReference>
<sequence>MCNAGAKESKVRRDEQFSTSSSSLKEDTQTICYSWKEPNASDNLTMKNHFSSLLFGGSVSTTAIEFLCLLLPFIATAVYGESLNIEGSMTFQHLSIFLLVCACIRRVYNAYLEAVYFSFPKLRTQPPSEHRLKQKKDLMGRDAEQLELLDKHDKWTMVSQFLLNFGLYYALPGFYPQAAEEGQTQNFQERFIRLLLNHYVLSFGMYFAHRSLHVIPWLWENIHSVHHWAKHPLSRNTYEDHWFDNFLNTIIGHVYAQILVPLDLPTFWFSHIFRILESLEKHSGVSCGFNLAHSMQQWLPFAQMPHHHDWHHEGFKGSNYTFSSIGGIWDCIFGTRKGGRFRANDYRAATKEDMLSRNMVKDLPSWFHPSYSILEYNKLWFAKNRTRYPNHEKSKFLDTSQEHKEDIEKLRSNDCDYHHGMNCGVLAATRMFKEISELMDHGEQENDPLKKAEEVKESFPDLSVAL</sequence>
<feature type="region of interest" description="Disordered" evidence="5">
    <location>
        <begin position="441"/>
        <end position="466"/>
    </location>
</feature>
<dbReference type="GO" id="GO:0016020">
    <property type="term" value="C:membrane"/>
    <property type="evidence" value="ECO:0007669"/>
    <property type="project" value="UniProtKB-SubCell"/>
</dbReference>
<name>A0AAD3CGJ4_9STRA</name>
<evidence type="ECO:0000256" key="2">
    <source>
        <dbReference type="ARBA" id="ARBA00022692"/>
    </source>
</evidence>
<dbReference type="InterPro" id="IPR006694">
    <property type="entry name" value="Fatty_acid_hydroxylase"/>
</dbReference>
<evidence type="ECO:0000313" key="9">
    <source>
        <dbReference type="Proteomes" id="UP001054902"/>
    </source>
</evidence>
<keyword evidence="3 6" id="KW-1133">Transmembrane helix</keyword>
<organism evidence="8 9">
    <name type="scientific">Chaetoceros tenuissimus</name>
    <dbReference type="NCBI Taxonomy" id="426638"/>
    <lineage>
        <taxon>Eukaryota</taxon>
        <taxon>Sar</taxon>
        <taxon>Stramenopiles</taxon>
        <taxon>Ochrophyta</taxon>
        <taxon>Bacillariophyta</taxon>
        <taxon>Coscinodiscophyceae</taxon>
        <taxon>Chaetocerotophycidae</taxon>
        <taxon>Chaetocerotales</taxon>
        <taxon>Chaetocerotaceae</taxon>
        <taxon>Chaetoceros</taxon>
    </lineage>
</organism>
<gene>
    <name evidence="8" type="ORF">CTEN210_00880</name>
</gene>
<dbReference type="InterPro" id="IPR050307">
    <property type="entry name" value="Sterol_Desaturase_Related"/>
</dbReference>